<evidence type="ECO:0000256" key="6">
    <source>
        <dbReference type="SAM" id="Phobius"/>
    </source>
</evidence>
<reference evidence="8" key="1">
    <citation type="journal article" date="2019" name="Int. J. Syst. Evol. Microbiol.">
        <title>The Global Catalogue of Microorganisms (GCM) 10K type strain sequencing project: providing services to taxonomists for standard genome sequencing and annotation.</title>
        <authorList>
            <consortium name="The Broad Institute Genomics Platform"/>
            <consortium name="The Broad Institute Genome Sequencing Center for Infectious Disease"/>
            <person name="Wu L."/>
            <person name="Ma J."/>
        </authorList>
    </citation>
    <scope>NUCLEOTIDE SEQUENCE [LARGE SCALE GENOMIC DNA]</scope>
    <source>
        <strain evidence="8">JCM 18200</strain>
    </source>
</reference>
<dbReference type="NCBIfam" id="TIGR00765">
    <property type="entry name" value="yihY_not_rbn"/>
    <property type="match status" value="1"/>
</dbReference>
<dbReference type="Pfam" id="PF03631">
    <property type="entry name" value="Virul_fac_BrkB"/>
    <property type="match status" value="1"/>
</dbReference>
<sequence>MKILKRSFYKDSFTLLKATAIGFGDDKVSKLSAALSYYTIFALAPLLLIVLAVVSFVLGDDAQQGKIFQQINEFVGPDAAALIQSLIQNLSVGKGSLIASIIGVGTLIFASTKVFIEMQDSLNLIFNVKPKPKRGWVKLLIDRALSFSIVLILGFLLVVSLLLNVIISVISTTVIHYLPDLNVFGLDLLDETTNVVLYIVNTLITFIVLSVLFGSIFKFLPDVKIKWKDIRAGAFFTAILFMIGKWAIGLYMQYAAPASGYGAAGSIVIILLWINYTSSILFFGAEFTEKNAEMFGDGIKPSSIAVRINQTEFIDTPKKEKETTPPPA</sequence>
<comment type="caution">
    <text evidence="7">The sequence shown here is derived from an EMBL/GenBank/DDBJ whole genome shotgun (WGS) entry which is preliminary data.</text>
</comment>
<dbReference type="InterPro" id="IPR017039">
    <property type="entry name" value="Virul_fac_BrkB"/>
</dbReference>
<dbReference type="PANTHER" id="PTHR30213:SF1">
    <property type="entry name" value="INNER MEMBRANE PROTEIN YHJD"/>
    <property type="match status" value="1"/>
</dbReference>
<keyword evidence="5 6" id="KW-0472">Membrane</keyword>
<feature type="transmembrane region" description="Helical" evidence="6">
    <location>
        <begin position="144"/>
        <end position="175"/>
    </location>
</feature>
<feature type="transmembrane region" description="Helical" evidence="6">
    <location>
        <begin position="97"/>
        <end position="116"/>
    </location>
</feature>
<evidence type="ECO:0000256" key="1">
    <source>
        <dbReference type="ARBA" id="ARBA00004651"/>
    </source>
</evidence>
<dbReference type="PIRSF" id="PIRSF035875">
    <property type="entry name" value="RNase_BN"/>
    <property type="match status" value="1"/>
</dbReference>
<dbReference type="PANTHER" id="PTHR30213">
    <property type="entry name" value="INNER MEMBRANE PROTEIN YHJD"/>
    <property type="match status" value="1"/>
</dbReference>
<feature type="transmembrane region" description="Helical" evidence="6">
    <location>
        <begin position="232"/>
        <end position="254"/>
    </location>
</feature>
<comment type="subcellular location">
    <subcellularLocation>
        <location evidence="1">Cell membrane</location>
        <topology evidence="1">Multi-pass membrane protein</topology>
    </subcellularLocation>
</comment>
<dbReference type="Proteomes" id="UP001501411">
    <property type="component" value="Unassembled WGS sequence"/>
</dbReference>
<evidence type="ECO:0000256" key="3">
    <source>
        <dbReference type="ARBA" id="ARBA00022692"/>
    </source>
</evidence>
<keyword evidence="8" id="KW-1185">Reference proteome</keyword>
<evidence type="ECO:0000256" key="2">
    <source>
        <dbReference type="ARBA" id="ARBA00022475"/>
    </source>
</evidence>
<keyword evidence="3 6" id="KW-0812">Transmembrane</keyword>
<evidence type="ECO:0000256" key="4">
    <source>
        <dbReference type="ARBA" id="ARBA00022989"/>
    </source>
</evidence>
<feature type="transmembrane region" description="Helical" evidence="6">
    <location>
        <begin position="37"/>
        <end position="58"/>
    </location>
</feature>
<feature type="transmembrane region" description="Helical" evidence="6">
    <location>
        <begin position="260"/>
        <end position="285"/>
    </location>
</feature>
<protein>
    <submittedName>
        <fullName evidence="7">YihY/virulence factor BrkB family protein</fullName>
    </submittedName>
</protein>
<gene>
    <name evidence="7" type="ORF">GCM10023231_08910</name>
</gene>
<name>A0ABP9APJ7_9SPHI</name>
<evidence type="ECO:0000313" key="7">
    <source>
        <dbReference type="EMBL" id="GAA4783487.1"/>
    </source>
</evidence>
<feature type="transmembrane region" description="Helical" evidence="6">
    <location>
        <begin position="195"/>
        <end position="220"/>
    </location>
</feature>
<dbReference type="EMBL" id="BAABIQ010000005">
    <property type="protein sequence ID" value="GAA4783487.1"/>
    <property type="molecule type" value="Genomic_DNA"/>
</dbReference>
<keyword evidence="4 6" id="KW-1133">Transmembrane helix</keyword>
<accession>A0ABP9APJ7</accession>
<keyword evidence="2" id="KW-1003">Cell membrane</keyword>
<evidence type="ECO:0000256" key="5">
    <source>
        <dbReference type="ARBA" id="ARBA00023136"/>
    </source>
</evidence>
<proteinExistence type="predicted"/>
<evidence type="ECO:0000313" key="8">
    <source>
        <dbReference type="Proteomes" id="UP001501411"/>
    </source>
</evidence>
<dbReference type="RefSeq" id="WP_345230517.1">
    <property type="nucleotide sequence ID" value="NZ_BAABIQ010000005.1"/>
</dbReference>
<organism evidence="7 8">
    <name type="scientific">Olivibacter ginsenosidimutans</name>
    <dbReference type="NCBI Taxonomy" id="1176537"/>
    <lineage>
        <taxon>Bacteria</taxon>
        <taxon>Pseudomonadati</taxon>
        <taxon>Bacteroidota</taxon>
        <taxon>Sphingobacteriia</taxon>
        <taxon>Sphingobacteriales</taxon>
        <taxon>Sphingobacteriaceae</taxon>
        <taxon>Olivibacter</taxon>
    </lineage>
</organism>